<sequence length="355" mass="38454">MKKKFAAWLLTLTLLLGVLPALPVSAKDADLRQKAARMVELINKERKNAGLTPVTADNSLLEQAADVRAEELPRLFSHTRPDGRGPFTALDDLGLSYRRAGENIAYNSGYADTVAQTMSDWMNSPGHRANILNGEFEQVGIGLFQSGRTYYWVQIFYTGSNPQPKPEPSPEPSPGPQPYPGTPFTDIDGHWGRESIRWAYERGLFGGVSAATFSPDTLLERGMLAEVLYRLAGKPASSAASGFTDVSPDAYYAKAVAWAARRNIVTGVGGGRFEPSSPITREQLAAMLYRYANLQGPVQGSLSAFSDGEAVSPWAQDAVQWAVNRGILTGKGSRLDPQGRATRAEAAAMLQRFAG</sequence>
<gene>
    <name evidence="5" type="ORF">NE695_04980</name>
</gene>
<proteinExistence type="predicted"/>
<dbReference type="GeneID" id="90531064"/>
<reference evidence="5 6" key="1">
    <citation type="submission" date="2022-06" db="EMBL/GenBank/DDBJ databases">
        <title>Isolation of gut microbiota from human fecal samples.</title>
        <authorList>
            <person name="Pamer E.G."/>
            <person name="Barat B."/>
            <person name="Waligurski E."/>
            <person name="Medina S."/>
            <person name="Paddock L."/>
            <person name="Mostad J."/>
        </authorList>
    </citation>
    <scope>NUCLEOTIDE SEQUENCE [LARGE SCALE GENOMIC DNA]</scope>
    <source>
        <strain evidence="5 6">DFI.9.73</strain>
    </source>
</reference>
<evidence type="ECO:0000256" key="3">
    <source>
        <dbReference type="SAM" id="SignalP"/>
    </source>
</evidence>
<feature type="compositionally biased region" description="Pro residues" evidence="2">
    <location>
        <begin position="163"/>
        <end position="181"/>
    </location>
</feature>
<feature type="domain" description="SLH" evidence="4">
    <location>
        <begin position="179"/>
        <end position="238"/>
    </location>
</feature>
<evidence type="ECO:0000256" key="1">
    <source>
        <dbReference type="ARBA" id="ARBA00022737"/>
    </source>
</evidence>
<dbReference type="Pfam" id="PF00395">
    <property type="entry name" value="SLH"/>
    <property type="match status" value="3"/>
</dbReference>
<name>A0ABT1RX63_9FIRM</name>
<dbReference type="EMBL" id="JANFZH010000008">
    <property type="protein sequence ID" value="MCQ4839267.1"/>
    <property type="molecule type" value="Genomic_DNA"/>
</dbReference>
<dbReference type="PANTHER" id="PTHR31157">
    <property type="entry name" value="SCP DOMAIN-CONTAINING PROTEIN"/>
    <property type="match status" value="1"/>
</dbReference>
<evidence type="ECO:0000313" key="5">
    <source>
        <dbReference type="EMBL" id="MCQ4839267.1"/>
    </source>
</evidence>
<dbReference type="InterPro" id="IPR001119">
    <property type="entry name" value="SLH_dom"/>
</dbReference>
<evidence type="ECO:0000313" key="6">
    <source>
        <dbReference type="Proteomes" id="UP001524473"/>
    </source>
</evidence>
<keyword evidence="6" id="KW-1185">Reference proteome</keyword>
<keyword evidence="1" id="KW-0677">Repeat</keyword>
<dbReference type="PROSITE" id="PS51272">
    <property type="entry name" value="SLH"/>
    <property type="match status" value="3"/>
</dbReference>
<comment type="caution">
    <text evidence="5">The sequence shown here is derived from an EMBL/GenBank/DDBJ whole genome shotgun (WGS) entry which is preliminary data.</text>
</comment>
<feature type="signal peptide" evidence="3">
    <location>
        <begin position="1"/>
        <end position="26"/>
    </location>
</feature>
<dbReference type="InterPro" id="IPR014044">
    <property type="entry name" value="CAP_dom"/>
</dbReference>
<dbReference type="InterPro" id="IPR035940">
    <property type="entry name" value="CAP_sf"/>
</dbReference>
<dbReference type="Gene3D" id="3.40.33.10">
    <property type="entry name" value="CAP"/>
    <property type="match status" value="1"/>
</dbReference>
<dbReference type="RefSeq" id="WP_066860113.1">
    <property type="nucleotide sequence ID" value="NZ_CABKVV010000009.1"/>
</dbReference>
<dbReference type="Proteomes" id="UP001524473">
    <property type="component" value="Unassembled WGS sequence"/>
</dbReference>
<evidence type="ECO:0000259" key="4">
    <source>
        <dbReference type="PROSITE" id="PS51272"/>
    </source>
</evidence>
<accession>A0ABT1RX63</accession>
<protein>
    <submittedName>
        <fullName evidence="5">S-layer homology domain-containing protein</fullName>
    </submittedName>
</protein>
<organism evidence="5 6">
    <name type="scientific">Neglectibacter timonensis</name>
    <dbReference type="NCBI Taxonomy" id="1776382"/>
    <lineage>
        <taxon>Bacteria</taxon>
        <taxon>Bacillati</taxon>
        <taxon>Bacillota</taxon>
        <taxon>Clostridia</taxon>
        <taxon>Eubacteriales</taxon>
        <taxon>Oscillospiraceae</taxon>
        <taxon>Neglectibacter</taxon>
    </lineage>
</organism>
<evidence type="ECO:0000256" key="2">
    <source>
        <dbReference type="SAM" id="MobiDB-lite"/>
    </source>
</evidence>
<dbReference type="Pfam" id="PF00188">
    <property type="entry name" value="CAP"/>
    <property type="match status" value="1"/>
</dbReference>
<feature type="domain" description="SLH" evidence="4">
    <location>
        <begin position="303"/>
        <end position="355"/>
    </location>
</feature>
<dbReference type="CDD" id="cd05379">
    <property type="entry name" value="CAP_bacterial"/>
    <property type="match status" value="1"/>
</dbReference>
<feature type="domain" description="SLH" evidence="4">
    <location>
        <begin position="239"/>
        <end position="302"/>
    </location>
</feature>
<dbReference type="SUPFAM" id="SSF55797">
    <property type="entry name" value="PR-1-like"/>
    <property type="match status" value="1"/>
</dbReference>
<feature type="region of interest" description="Disordered" evidence="2">
    <location>
        <begin position="161"/>
        <end position="186"/>
    </location>
</feature>
<keyword evidence="3" id="KW-0732">Signal</keyword>
<dbReference type="PANTHER" id="PTHR31157:SF1">
    <property type="entry name" value="SCP DOMAIN-CONTAINING PROTEIN"/>
    <property type="match status" value="1"/>
</dbReference>
<feature type="chain" id="PRO_5045759635" evidence="3">
    <location>
        <begin position="27"/>
        <end position="355"/>
    </location>
</feature>